<organism evidence="2 3">
    <name type="scientific">Sphaerobolus stellatus (strain SS14)</name>
    <dbReference type="NCBI Taxonomy" id="990650"/>
    <lineage>
        <taxon>Eukaryota</taxon>
        <taxon>Fungi</taxon>
        <taxon>Dikarya</taxon>
        <taxon>Basidiomycota</taxon>
        <taxon>Agaricomycotina</taxon>
        <taxon>Agaricomycetes</taxon>
        <taxon>Phallomycetidae</taxon>
        <taxon>Geastrales</taxon>
        <taxon>Sphaerobolaceae</taxon>
        <taxon>Sphaerobolus</taxon>
    </lineage>
</organism>
<feature type="region of interest" description="Disordered" evidence="1">
    <location>
        <begin position="1"/>
        <end position="26"/>
    </location>
</feature>
<proteinExistence type="predicted"/>
<dbReference type="AlphaFoldDB" id="A0A0C9URV5"/>
<accession>A0A0C9URV5</accession>
<feature type="region of interest" description="Disordered" evidence="1">
    <location>
        <begin position="378"/>
        <end position="413"/>
    </location>
</feature>
<evidence type="ECO:0000313" key="2">
    <source>
        <dbReference type="EMBL" id="KIJ37564.1"/>
    </source>
</evidence>
<protein>
    <submittedName>
        <fullName evidence="2">Uncharacterized protein</fullName>
    </submittedName>
</protein>
<gene>
    <name evidence="2" type="ORF">M422DRAFT_50366</name>
</gene>
<dbReference type="EMBL" id="KN837168">
    <property type="protein sequence ID" value="KIJ37564.1"/>
    <property type="molecule type" value="Genomic_DNA"/>
</dbReference>
<feature type="compositionally biased region" description="Acidic residues" evidence="1">
    <location>
        <begin position="378"/>
        <end position="387"/>
    </location>
</feature>
<reference evidence="2 3" key="1">
    <citation type="submission" date="2014-06" db="EMBL/GenBank/DDBJ databases">
        <title>Evolutionary Origins and Diversification of the Mycorrhizal Mutualists.</title>
        <authorList>
            <consortium name="DOE Joint Genome Institute"/>
            <consortium name="Mycorrhizal Genomics Consortium"/>
            <person name="Kohler A."/>
            <person name="Kuo A."/>
            <person name="Nagy L.G."/>
            <person name="Floudas D."/>
            <person name="Copeland A."/>
            <person name="Barry K.W."/>
            <person name="Cichocki N."/>
            <person name="Veneault-Fourrey C."/>
            <person name="LaButti K."/>
            <person name="Lindquist E.A."/>
            <person name="Lipzen A."/>
            <person name="Lundell T."/>
            <person name="Morin E."/>
            <person name="Murat C."/>
            <person name="Riley R."/>
            <person name="Ohm R."/>
            <person name="Sun H."/>
            <person name="Tunlid A."/>
            <person name="Henrissat B."/>
            <person name="Grigoriev I.V."/>
            <person name="Hibbett D.S."/>
            <person name="Martin F."/>
        </authorList>
    </citation>
    <scope>NUCLEOTIDE SEQUENCE [LARGE SCALE GENOMIC DNA]</scope>
    <source>
        <strain evidence="2 3">SS14</strain>
    </source>
</reference>
<name>A0A0C9URV5_SPHS4</name>
<dbReference type="Proteomes" id="UP000054279">
    <property type="component" value="Unassembled WGS sequence"/>
</dbReference>
<dbReference type="HOGENOM" id="CLU_665936_0_0_1"/>
<keyword evidence="3" id="KW-1185">Reference proteome</keyword>
<feature type="region of interest" description="Disordered" evidence="1">
    <location>
        <begin position="119"/>
        <end position="156"/>
    </location>
</feature>
<feature type="compositionally biased region" description="Acidic residues" evidence="1">
    <location>
        <begin position="399"/>
        <end position="413"/>
    </location>
</feature>
<sequence length="413" mass="45909">MTAPISSPMPQPEADLPIRSSGDPVLSGQLYPSNRQMTSLNHDYPTDGNTMEIEKTNMTTNPRVCGVESVDVGMDIAMLGNDKNTNARNCNEENSERYNNTDRYISLGIDAYLTRKEKGVQEGNGRASSEGPLGHPDKAAGPEALSEGSRNSKENLNSFSAENARQLVVEEAVALFQDFAKSRIPIIAERAGISPLELVNNCQRELRKSIADMDHANCLPKSYESAIDWRRAWMHRLLALHPFNSREQDARKHKWSILKSILGELLQKKKRLVAWPEEVPLSCPEVDMGRLKQREARILCLCKVDIEDWTPGIVFISILIDISAEKQIAQIAASTDQSIPLICTSSRRVLIDSKCKIITDGGGDGECVIIPERIYMEEDDGELEDEDHDGKGPNTDSGQNDDSEFDVEETLVQ</sequence>
<evidence type="ECO:0000256" key="1">
    <source>
        <dbReference type="SAM" id="MobiDB-lite"/>
    </source>
</evidence>
<evidence type="ECO:0000313" key="3">
    <source>
        <dbReference type="Proteomes" id="UP000054279"/>
    </source>
</evidence>